<evidence type="ECO:0000313" key="1">
    <source>
        <dbReference type="EMBL" id="APZ42711.1"/>
    </source>
</evidence>
<dbReference type="Gene3D" id="2.30.30.400">
    <property type="entry name" value="Rof-like"/>
    <property type="match status" value="1"/>
</dbReference>
<proteinExistence type="predicted"/>
<gene>
    <name evidence="1" type="ORF">BW247_06045</name>
</gene>
<dbReference type="OrthoDB" id="8563655at2"/>
<keyword evidence="2" id="KW-1185">Reference proteome</keyword>
<reference evidence="1 2" key="1">
    <citation type="submission" date="2017-01" db="EMBL/GenBank/DDBJ databases">
        <title>Draft sequence of Acidihalobacter ferrooxidans strain DSM 14175 (strain V8).</title>
        <authorList>
            <person name="Khaleque H.N."/>
            <person name="Ramsay J.P."/>
            <person name="Murphy R.J.T."/>
            <person name="Kaksonen A.H."/>
            <person name="Boxall N.J."/>
            <person name="Watkin E.L.J."/>
        </authorList>
    </citation>
    <scope>NUCLEOTIDE SEQUENCE [LARGE SCALE GENOMIC DNA]</scope>
    <source>
        <strain evidence="1 2">V8</strain>
    </source>
</reference>
<dbReference type="AlphaFoldDB" id="A0A1P8UG14"/>
<protein>
    <submittedName>
        <fullName evidence="1">Uncharacterized protein</fullName>
    </submittedName>
</protein>
<dbReference type="KEGG" id="afy:BW247_06045"/>
<accession>A0A1P8UG14</accession>
<dbReference type="InterPro" id="IPR038626">
    <property type="entry name" value="Rof-like_sf"/>
</dbReference>
<dbReference type="RefSeq" id="WP_076836362.1">
    <property type="nucleotide sequence ID" value="NZ_CP019434.1"/>
</dbReference>
<dbReference type="Proteomes" id="UP000243807">
    <property type="component" value="Chromosome"/>
</dbReference>
<evidence type="ECO:0000313" key="2">
    <source>
        <dbReference type="Proteomes" id="UP000243807"/>
    </source>
</evidence>
<sequence>MKPYQPVASHVRERLEIAALVAERLDLQWADEVSDQAYMARVEPREVVEQDGRVYLLARDAQGAELRIRLDLIRNLPMPVK</sequence>
<dbReference type="STRING" id="1765967.BW247_06045"/>
<dbReference type="EMBL" id="CP019434">
    <property type="protein sequence ID" value="APZ42711.1"/>
    <property type="molecule type" value="Genomic_DNA"/>
</dbReference>
<name>A0A1P8UG14_9GAMM</name>
<organism evidence="1 2">
    <name type="scientific">Acidihalobacter ferrooxydans</name>
    <dbReference type="NCBI Taxonomy" id="1765967"/>
    <lineage>
        <taxon>Bacteria</taxon>
        <taxon>Pseudomonadati</taxon>
        <taxon>Pseudomonadota</taxon>
        <taxon>Gammaproteobacteria</taxon>
        <taxon>Chromatiales</taxon>
        <taxon>Ectothiorhodospiraceae</taxon>
        <taxon>Acidihalobacter</taxon>
    </lineage>
</organism>